<dbReference type="InParanoid" id="B0X1K6"/>
<dbReference type="HOGENOM" id="CLU_2592120_0_0_1"/>
<accession>B0X1K6</accession>
<evidence type="ECO:0000313" key="2">
    <source>
        <dbReference type="EMBL" id="EDS38734.1"/>
    </source>
</evidence>
<dbReference type="KEGG" id="cqu:CpipJ_CPIJ013450"/>
<keyword evidence="4" id="KW-1185">Reference proteome</keyword>
<gene>
    <name evidence="3" type="primary">6046308</name>
    <name evidence="2" type="ORF">CpipJ_CPIJ013450</name>
</gene>
<evidence type="ECO:0000313" key="3">
    <source>
        <dbReference type="EnsemblMetazoa" id="CPIJ013450-PA"/>
    </source>
</evidence>
<keyword evidence="1" id="KW-1133">Transmembrane helix</keyword>
<dbReference type="AlphaFoldDB" id="B0X1K6"/>
<reference evidence="3" key="2">
    <citation type="submission" date="2020-05" db="UniProtKB">
        <authorList>
            <consortium name="EnsemblMetazoa"/>
        </authorList>
    </citation>
    <scope>IDENTIFICATION</scope>
    <source>
        <strain evidence="3">JHB</strain>
    </source>
</reference>
<dbReference type="EMBL" id="DS232262">
    <property type="protein sequence ID" value="EDS38734.1"/>
    <property type="molecule type" value="Genomic_DNA"/>
</dbReference>
<organism>
    <name type="scientific">Culex quinquefasciatus</name>
    <name type="common">Southern house mosquito</name>
    <name type="synonym">Culex pungens</name>
    <dbReference type="NCBI Taxonomy" id="7176"/>
    <lineage>
        <taxon>Eukaryota</taxon>
        <taxon>Metazoa</taxon>
        <taxon>Ecdysozoa</taxon>
        <taxon>Arthropoda</taxon>
        <taxon>Hexapoda</taxon>
        <taxon>Insecta</taxon>
        <taxon>Pterygota</taxon>
        <taxon>Neoptera</taxon>
        <taxon>Endopterygota</taxon>
        <taxon>Diptera</taxon>
        <taxon>Nematocera</taxon>
        <taxon>Culicoidea</taxon>
        <taxon>Culicidae</taxon>
        <taxon>Culicinae</taxon>
        <taxon>Culicini</taxon>
        <taxon>Culex</taxon>
        <taxon>Culex</taxon>
    </lineage>
</organism>
<proteinExistence type="predicted"/>
<evidence type="ECO:0000313" key="4">
    <source>
        <dbReference type="Proteomes" id="UP000002320"/>
    </source>
</evidence>
<protein>
    <submittedName>
        <fullName evidence="2 3">Uncharacterized protein</fullName>
    </submittedName>
</protein>
<reference evidence="2" key="1">
    <citation type="submission" date="2007-03" db="EMBL/GenBank/DDBJ databases">
        <title>Annotation of Culex pipiens quinquefasciatus.</title>
        <authorList>
            <consortium name="The Broad Institute Genome Sequencing Platform"/>
            <person name="Atkinson P.W."/>
            <person name="Hemingway J."/>
            <person name="Christensen B.M."/>
            <person name="Higgs S."/>
            <person name="Kodira C."/>
            <person name="Hannick L."/>
            <person name="Megy K."/>
            <person name="O'Leary S."/>
            <person name="Pearson M."/>
            <person name="Haas B.J."/>
            <person name="Mauceli E."/>
            <person name="Wortman J.R."/>
            <person name="Lee N.H."/>
            <person name="Guigo R."/>
            <person name="Stanke M."/>
            <person name="Alvarado L."/>
            <person name="Amedeo P."/>
            <person name="Antoine C.H."/>
            <person name="Arensburger P."/>
            <person name="Bidwell S.L."/>
            <person name="Crawford M."/>
            <person name="Camaro F."/>
            <person name="Devon K."/>
            <person name="Engels R."/>
            <person name="Hammond M."/>
            <person name="Howarth C."/>
            <person name="Koehrsen M."/>
            <person name="Lawson D."/>
            <person name="Montgomery P."/>
            <person name="Nene V."/>
            <person name="Nusbaum C."/>
            <person name="Puiu D."/>
            <person name="Romero-Severson J."/>
            <person name="Severson D.W."/>
            <person name="Shumway M."/>
            <person name="Sisk P."/>
            <person name="Stolte C."/>
            <person name="Zeng Q."/>
            <person name="Eisenstadt E."/>
            <person name="Fraser-Liggett C."/>
            <person name="Strausberg R."/>
            <person name="Galagan J."/>
            <person name="Birren B."/>
            <person name="Collins F.H."/>
        </authorList>
    </citation>
    <scope>NUCLEOTIDE SEQUENCE [LARGE SCALE GENOMIC DNA]</scope>
    <source>
        <strain evidence="2">JHB</strain>
    </source>
</reference>
<dbReference type="EnsemblMetazoa" id="CPIJ013450-RA">
    <property type="protein sequence ID" value="CPIJ013450-PA"/>
    <property type="gene ID" value="CPIJ013450"/>
</dbReference>
<sequence length="80" mass="9366">MISRRILTLATGYCKCLVLALMWRLFKKRSLLATMDIFPPNNWALLLNGRFSEPFYTVKVPSNIAFRFVFFKDAFDDVLI</sequence>
<dbReference type="Proteomes" id="UP000002320">
    <property type="component" value="Unassembled WGS sequence"/>
</dbReference>
<keyword evidence="1" id="KW-0472">Membrane</keyword>
<keyword evidence="1" id="KW-0812">Transmembrane</keyword>
<evidence type="ECO:0000256" key="1">
    <source>
        <dbReference type="SAM" id="Phobius"/>
    </source>
</evidence>
<feature type="transmembrane region" description="Helical" evidence="1">
    <location>
        <begin position="6"/>
        <end position="26"/>
    </location>
</feature>
<name>B0X1K6_CULQU</name>
<dbReference type="VEuPathDB" id="VectorBase:CPIJ013450"/>